<dbReference type="GO" id="GO:0032259">
    <property type="term" value="P:methylation"/>
    <property type="evidence" value="ECO:0007669"/>
    <property type="project" value="UniProtKB-KW"/>
</dbReference>
<evidence type="ECO:0000256" key="2">
    <source>
        <dbReference type="ARBA" id="ARBA00022603"/>
    </source>
</evidence>
<dbReference type="AlphaFoldDB" id="A0A645CT02"/>
<feature type="domain" description="RNA 2-O ribose methyltransferase substrate binding" evidence="4">
    <location>
        <begin position="8"/>
        <end position="88"/>
    </location>
</feature>
<evidence type="ECO:0000259" key="4">
    <source>
        <dbReference type="SMART" id="SM00967"/>
    </source>
</evidence>
<protein>
    <submittedName>
        <fullName evidence="5">Putative TrmH family tRNA/rRNA methyltransferase</fullName>
        <ecNumber evidence="5">2.1.1.-</ecNumber>
    </submittedName>
</protein>
<sequence length="259" mass="27721">MTEETSDIVVGRNALRELLKSGRQIDKLLIQSGTREGSVIKLIAKAKDRKIPVTEVSKSKLDEICVRAGCAANSHQGVAAYTAVIEYASLDDLFAEAETRGEKPFFIMADRISDPHNLGALIRCCEGAGAHGIIIPKRGATGVGAAVMKSSAGAAEYLKICRVTNLAETAETLKKRGVWLFACESGGKKYCEADYDLPLCLILGSEGEGVSRLLRDKSDFVISIPMRGAVNSLNVSCAGAVFMYEALRNRQICAASSDT</sequence>
<dbReference type="GO" id="GO:0005829">
    <property type="term" value="C:cytosol"/>
    <property type="evidence" value="ECO:0007669"/>
    <property type="project" value="TreeGrafter"/>
</dbReference>
<dbReference type="SUPFAM" id="SSF55315">
    <property type="entry name" value="L30e-like"/>
    <property type="match status" value="1"/>
</dbReference>
<dbReference type="PANTHER" id="PTHR46429">
    <property type="entry name" value="23S RRNA (GUANOSINE-2'-O-)-METHYLTRANSFERASE RLMB"/>
    <property type="match status" value="1"/>
</dbReference>
<accession>A0A645CT02</accession>
<dbReference type="InterPro" id="IPR029026">
    <property type="entry name" value="tRNA_m1G_MTases_N"/>
</dbReference>
<dbReference type="InterPro" id="IPR004441">
    <property type="entry name" value="rRNA_MeTrfase_TrmH"/>
</dbReference>
<dbReference type="FunFam" id="3.40.1280.10:FF:000008">
    <property type="entry name" value="Group 3 RNA methyltransferase TrmH"/>
    <property type="match status" value="1"/>
</dbReference>
<dbReference type="PANTHER" id="PTHR46429:SF1">
    <property type="entry name" value="23S RRNA (GUANOSINE-2'-O-)-METHYLTRANSFERASE RLMB"/>
    <property type="match status" value="1"/>
</dbReference>
<dbReference type="SMART" id="SM00967">
    <property type="entry name" value="SpoU_sub_bind"/>
    <property type="match status" value="1"/>
</dbReference>
<dbReference type="InterPro" id="IPR029028">
    <property type="entry name" value="Alpha/beta_knot_MTases"/>
</dbReference>
<dbReference type="InterPro" id="IPR013123">
    <property type="entry name" value="SpoU_subst-bd"/>
</dbReference>
<evidence type="ECO:0000313" key="5">
    <source>
        <dbReference type="EMBL" id="MPM80260.1"/>
    </source>
</evidence>
<dbReference type="EMBL" id="VSSQ01029932">
    <property type="protein sequence ID" value="MPM80260.1"/>
    <property type="molecule type" value="Genomic_DNA"/>
</dbReference>
<gene>
    <name evidence="5" type="ORF">SDC9_127307</name>
</gene>
<dbReference type="GO" id="GO:0006396">
    <property type="term" value="P:RNA processing"/>
    <property type="evidence" value="ECO:0007669"/>
    <property type="project" value="InterPro"/>
</dbReference>
<dbReference type="InterPro" id="IPR029064">
    <property type="entry name" value="Ribosomal_eL30-like_sf"/>
</dbReference>
<dbReference type="SUPFAM" id="SSF75217">
    <property type="entry name" value="alpha/beta knot"/>
    <property type="match status" value="1"/>
</dbReference>
<dbReference type="Gene3D" id="3.30.1330.30">
    <property type="match status" value="1"/>
</dbReference>
<dbReference type="NCBIfam" id="TIGR00186">
    <property type="entry name" value="rRNA_methyl_3"/>
    <property type="match status" value="1"/>
</dbReference>
<dbReference type="Gene3D" id="3.40.1280.10">
    <property type="match status" value="1"/>
</dbReference>
<organism evidence="5">
    <name type="scientific">bioreactor metagenome</name>
    <dbReference type="NCBI Taxonomy" id="1076179"/>
    <lineage>
        <taxon>unclassified sequences</taxon>
        <taxon>metagenomes</taxon>
        <taxon>ecological metagenomes</taxon>
    </lineage>
</organism>
<dbReference type="Pfam" id="PF00588">
    <property type="entry name" value="SpoU_methylase"/>
    <property type="match status" value="1"/>
</dbReference>
<comment type="caution">
    <text evidence="5">The sequence shown here is derived from an EMBL/GenBank/DDBJ whole genome shotgun (WGS) entry which is preliminary data.</text>
</comment>
<dbReference type="GO" id="GO:0003723">
    <property type="term" value="F:RNA binding"/>
    <property type="evidence" value="ECO:0007669"/>
    <property type="project" value="InterPro"/>
</dbReference>
<dbReference type="EC" id="2.1.1.-" evidence="5"/>
<dbReference type="CDD" id="cd18103">
    <property type="entry name" value="SpoU-like_RlmB"/>
    <property type="match status" value="1"/>
</dbReference>
<keyword evidence="2 5" id="KW-0489">Methyltransferase</keyword>
<evidence type="ECO:0000256" key="3">
    <source>
        <dbReference type="ARBA" id="ARBA00022679"/>
    </source>
</evidence>
<evidence type="ECO:0000256" key="1">
    <source>
        <dbReference type="ARBA" id="ARBA00007228"/>
    </source>
</evidence>
<proteinExistence type="inferred from homology"/>
<name>A0A645CT02_9ZZZZ</name>
<dbReference type="GO" id="GO:0008173">
    <property type="term" value="F:RNA methyltransferase activity"/>
    <property type="evidence" value="ECO:0007669"/>
    <property type="project" value="InterPro"/>
</dbReference>
<comment type="similarity">
    <text evidence="1">Belongs to the class IV-like SAM-binding methyltransferase superfamily. RNA methyltransferase TrmH family.</text>
</comment>
<keyword evidence="3 5" id="KW-0808">Transferase</keyword>
<dbReference type="Pfam" id="PF08032">
    <property type="entry name" value="SpoU_sub_bind"/>
    <property type="match status" value="1"/>
</dbReference>
<dbReference type="InterPro" id="IPR001537">
    <property type="entry name" value="SpoU_MeTrfase"/>
</dbReference>
<reference evidence="5" key="1">
    <citation type="submission" date="2019-08" db="EMBL/GenBank/DDBJ databases">
        <authorList>
            <person name="Kucharzyk K."/>
            <person name="Murdoch R.W."/>
            <person name="Higgins S."/>
            <person name="Loffler F."/>
        </authorList>
    </citation>
    <scope>NUCLEOTIDE SEQUENCE</scope>
</reference>